<reference evidence="3" key="1">
    <citation type="journal article" date="2019" name="Int. J. Syst. Evol. Microbiol.">
        <title>The Global Catalogue of Microorganisms (GCM) 10K type strain sequencing project: providing services to taxonomists for standard genome sequencing and annotation.</title>
        <authorList>
            <consortium name="The Broad Institute Genomics Platform"/>
            <consortium name="The Broad Institute Genome Sequencing Center for Infectious Disease"/>
            <person name="Wu L."/>
            <person name="Ma J."/>
        </authorList>
    </citation>
    <scope>NUCLEOTIDE SEQUENCE [LARGE SCALE GENOMIC DNA]</scope>
    <source>
        <strain evidence="3">CCUG 49339</strain>
    </source>
</reference>
<dbReference type="PANTHER" id="PTHR43861">
    <property type="entry name" value="TRANS-ACONITATE 2-METHYLTRANSFERASE-RELATED"/>
    <property type="match status" value="1"/>
</dbReference>
<dbReference type="Gene3D" id="3.40.50.150">
    <property type="entry name" value="Vaccinia Virus protein VP39"/>
    <property type="match status" value="1"/>
</dbReference>
<comment type="caution">
    <text evidence="2">The sequence shown here is derived from an EMBL/GenBank/DDBJ whole genome shotgun (WGS) entry which is preliminary data.</text>
</comment>
<dbReference type="GO" id="GO:0008168">
    <property type="term" value="F:methyltransferase activity"/>
    <property type="evidence" value="ECO:0007669"/>
    <property type="project" value="UniProtKB-KW"/>
</dbReference>
<gene>
    <name evidence="2" type="ORF">ACFSCX_02290</name>
</gene>
<protein>
    <submittedName>
        <fullName evidence="2">Class I SAM-dependent methyltransferase</fullName>
        <ecNumber evidence="2">2.1.1.-</ecNumber>
    </submittedName>
</protein>
<dbReference type="Pfam" id="PF08241">
    <property type="entry name" value="Methyltransf_11"/>
    <property type="match status" value="1"/>
</dbReference>
<feature type="domain" description="Methyltransferase type 11" evidence="1">
    <location>
        <begin position="19"/>
        <end position="113"/>
    </location>
</feature>
<dbReference type="Proteomes" id="UP001597214">
    <property type="component" value="Unassembled WGS sequence"/>
</dbReference>
<dbReference type="RefSeq" id="WP_377927055.1">
    <property type="nucleotide sequence ID" value="NZ_JBHUEM010000003.1"/>
</dbReference>
<proteinExistence type="predicted"/>
<evidence type="ECO:0000259" key="1">
    <source>
        <dbReference type="Pfam" id="PF08241"/>
    </source>
</evidence>
<dbReference type="InterPro" id="IPR029063">
    <property type="entry name" value="SAM-dependent_MTases_sf"/>
</dbReference>
<keyword evidence="2" id="KW-0489">Methyltransferase</keyword>
<dbReference type="InterPro" id="IPR013216">
    <property type="entry name" value="Methyltransf_11"/>
</dbReference>
<evidence type="ECO:0000313" key="3">
    <source>
        <dbReference type="Proteomes" id="UP001597214"/>
    </source>
</evidence>
<evidence type="ECO:0000313" key="2">
    <source>
        <dbReference type="EMBL" id="MFD1735383.1"/>
    </source>
</evidence>
<dbReference type="EMBL" id="JBHUEM010000003">
    <property type="protein sequence ID" value="MFD1735383.1"/>
    <property type="molecule type" value="Genomic_DNA"/>
</dbReference>
<dbReference type="PANTHER" id="PTHR43861:SF1">
    <property type="entry name" value="TRANS-ACONITATE 2-METHYLTRANSFERASE"/>
    <property type="match status" value="1"/>
</dbReference>
<dbReference type="GO" id="GO:0032259">
    <property type="term" value="P:methylation"/>
    <property type="evidence" value="ECO:0007669"/>
    <property type="project" value="UniProtKB-KW"/>
</dbReference>
<keyword evidence="3" id="KW-1185">Reference proteome</keyword>
<sequence>MEGPIIYELIGDYQDKIILDLGCEDASFGKELLDQGVGSYTGIEGSKQMADSANRNIIGENGRIQHGTMESYSYPNNEFDIVTSRFAFHYVSNINELFDNVYKTLKHKGKFIFSVQHPLTTSSFISKDTGDKRGNWIVDDYFIEGERREPWIEQTVVKYHRSIEQYFKSLTLSGFTIVDLREGAPKREHFSSQEEFERRQRIPVVLIFSCIK</sequence>
<dbReference type="CDD" id="cd02440">
    <property type="entry name" value="AdoMet_MTases"/>
    <property type="match status" value="1"/>
</dbReference>
<name>A0ABW4LKU3_9BACI</name>
<dbReference type="SUPFAM" id="SSF53335">
    <property type="entry name" value="S-adenosyl-L-methionine-dependent methyltransferases"/>
    <property type="match status" value="1"/>
</dbReference>
<accession>A0ABW4LKU3</accession>
<dbReference type="EC" id="2.1.1.-" evidence="2"/>
<organism evidence="2 3">
    <name type="scientific">Bacillus salitolerans</name>
    <dbReference type="NCBI Taxonomy" id="1437434"/>
    <lineage>
        <taxon>Bacteria</taxon>
        <taxon>Bacillati</taxon>
        <taxon>Bacillota</taxon>
        <taxon>Bacilli</taxon>
        <taxon>Bacillales</taxon>
        <taxon>Bacillaceae</taxon>
        <taxon>Bacillus</taxon>
    </lineage>
</organism>
<keyword evidence="2" id="KW-0808">Transferase</keyword>